<name>A0ABN7V050_GIGMA</name>
<gene>
    <name evidence="1" type="ORF">GMARGA_LOCUS12791</name>
</gene>
<keyword evidence="2" id="KW-1185">Reference proteome</keyword>
<evidence type="ECO:0000313" key="2">
    <source>
        <dbReference type="Proteomes" id="UP000789901"/>
    </source>
</evidence>
<dbReference type="EMBL" id="CAJVQB010007939">
    <property type="protein sequence ID" value="CAG8711619.1"/>
    <property type="molecule type" value="Genomic_DNA"/>
</dbReference>
<reference evidence="1 2" key="1">
    <citation type="submission" date="2021-06" db="EMBL/GenBank/DDBJ databases">
        <authorList>
            <person name="Kallberg Y."/>
            <person name="Tangrot J."/>
            <person name="Rosling A."/>
        </authorList>
    </citation>
    <scope>NUCLEOTIDE SEQUENCE [LARGE SCALE GENOMIC DNA]</scope>
    <source>
        <strain evidence="1 2">120-4 pot B 10/14</strain>
    </source>
</reference>
<proteinExistence type="predicted"/>
<organism evidence="1 2">
    <name type="scientific">Gigaspora margarita</name>
    <dbReference type="NCBI Taxonomy" id="4874"/>
    <lineage>
        <taxon>Eukaryota</taxon>
        <taxon>Fungi</taxon>
        <taxon>Fungi incertae sedis</taxon>
        <taxon>Mucoromycota</taxon>
        <taxon>Glomeromycotina</taxon>
        <taxon>Glomeromycetes</taxon>
        <taxon>Diversisporales</taxon>
        <taxon>Gigasporaceae</taxon>
        <taxon>Gigaspora</taxon>
    </lineage>
</organism>
<comment type="caution">
    <text evidence="1">The sequence shown here is derived from an EMBL/GenBank/DDBJ whole genome shotgun (WGS) entry which is preliminary data.</text>
</comment>
<feature type="non-terminal residue" evidence="1">
    <location>
        <position position="50"/>
    </location>
</feature>
<sequence length="50" mass="5623">MAVIASEQGYQSSRTLKIEYIKVIQDLILTTNKNGIPLSLQMLDLDLTEL</sequence>
<evidence type="ECO:0000313" key="1">
    <source>
        <dbReference type="EMBL" id="CAG8711619.1"/>
    </source>
</evidence>
<protein>
    <submittedName>
        <fullName evidence="1">27807_t:CDS:1</fullName>
    </submittedName>
</protein>
<dbReference type="Proteomes" id="UP000789901">
    <property type="component" value="Unassembled WGS sequence"/>
</dbReference>
<accession>A0ABN7V050</accession>